<evidence type="ECO:0000313" key="13">
    <source>
        <dbReference type="Proteomes" id="UP001188597"/>
    </source>
</evidence>
<sequence>MTKQKKDRTNLLALTGAAALLAVAVNFAASAINSRKQNRNKKDIRGSNVRVSLSTAEILRLADRVIAKSKQIHDAIASVPLDKVTYANVILPMEELEAQQFPLVQSCIFPKLVSTSEDVRKASAEAERRIDAHVSMCSKREDVYLVIKAFAARGEWMSPEAKRYTQFLVRDFERNGLNLTLTKREELQRLRAEIEELCMRYIRNLNDDSSYLLLNEMDLVGLPLEFLKSLDKTDNDKHKIVLRSHHVSPVLELCKVGLTRRLVAVAYGRRCEVNLSILEKLVQLRHKFARLLGYSNYAEYAVDVRMAKSSSKVFEFLEDISASLSDLASRELTLLKDLKKKEEGDFPFGVEDLQYYAKMVEEQQFDLDFGVVKEYFPVNLVLSGIFKICQDLFGLRFEEVADAEVWHCDVHLFSVFDLGSGELLGYFYLDMYSREGKYGHTCVVALQNGSFCNGTRQIPVALFISQLRKEVGGHPGLLRFSEVVNLFHEFGHVVHHICNRASFARFSGLRLDPDFVEIPAQVLENWCYESLSLKLISGFHQDITKPIKDELCDSLRRWRFSFSALKLKQEILYCLFDQIIHSTENVDIVGLFKHLHPKVMLGLPMLEGTNPASCFPHSAIGYEAACYSRIWSEVFAADIFATKFHDGLLNQYTGMQFRNKVLAPGGAKDPVEILSDFLGREPSIQAFVDRGADFS</sequence>
<evidence type="ECO:0000256" key="1">
    <source>
        <dbReference type="ARBA" id="ARBA00004496"/>
    </source>
</evidence>
<keyword evidence="13" id="KW-1185">Reference proteome</keyword>
<dbReference type="GO" id="GO:0046872">
    <property type="term" value="F:metal ion binding"/>
    <property type="evidence" value="ECO:0007669"/>
    <property type="project" value="UniProtKB-UniRule"/>
</dbReference>
<organism evidence="12 13">
    <name type="scientific">Escallonia herrerae</name>
    <dbReference type="NCBI Taxonomy" id="1293975"/>
    <lineage>
        <taxon>Eukaryota</taxon>
        <taxon>Viridiplantae</taxon>
        <taxon>Streptophyta</taxon>
        <taxon>Embryophyta</taxon>
        <taxon>Tracheophyta</taxon>
        <taxon>Spermatophyta</taxon>
        <taxon>Magnoliopsida</taxon>
        <taxon>eudicotyledons</taxon>
        <taxon>Gunneridae</taxon>
        <taxon>Pentapetalae</taxon>
        <taxon>asterids</taxon>
        <taxon>campanulids</taxon>
        <taxon>Escalloniales</taxon>
        <taxon>Escalloniaceae</taxon>
        <taxon>Escallonia</taxon>
    </lineage>
</organism>
<evidence type="ECO:0000256" key="4">
    <source>
        <dbReference type="ARBA" id="ARBA00022670"/>
    </source>
</evidence>
<evidence type="ECO:0000256" key="10">
    <source>
        <dbReference type="SAM" id="Coils"/>
    </source>
</evidence>
<evidence type="ECO:0000256" key="7">
    <source>
        <dbReference type="ARBA" id="ARBA00022833"/>
    </source>
</evidence>
<reference evidence="12" key="1">
    <citation type="submission" date="2022-12" db="EMBL/GenBank/DDBJ databases">
        <title>Draft genome assemblies for two species of Escallonia (Escalloniales).</title>
        <authorList>
            <person name="Chanderbali A."/>
            <person name="Dervinis C."/>
            <person name="Anghel I."/>
            <person name="Soltis D."/>
            <person name="Soltis P."/>
            <person name="Zapata F."/>
        </authorList>
    </citation>
    <scope>NUCLEOTIDE SEQUENCE</scope>
    <source>
        <strain evidence="12">UCBG64.0493</strain>
        <tissue evidence="12">Leaf</tissue>
    </source>
</reference>
<dbReference type="FunFam" id="3.40.390.10:FF:000032">
    <property type="entry name" value="Probable thimet oligopeptidase"/>
    <property type="match status" value="1"/>
</dbReference>
<dbReference type="PANTHER" id="PTHR11804">
    <property type="entry name" value="PROTEASE M3 THIMET OLIGOPEPTIDASE-RELATED"/>
    <property type="match status" value="1"/>
</dbReference>
<accession>A0AA88X6E5</accession>
<dbReference type="SUPFAM" id="SSF55486">
    <property type="entry name" value="Metalloproteases ('zincins'), catalytic domain"/>
    <property type="match status" value="1"/>
</dbReference>
<dbReference type="Gene3D" id="3.40.390.10">
    <property type="entry name" value="Collagenase (Catalytic Domain)"/>
    <property type="match status" value="1"/>
</dbReference>
<dbReference type="InterPro" id="IPR045090">
    <property type="entry name" value="Pept_M3A_M3B"/>
</dbReference>
<dbReference type="InterPro" id="IPR001567">
    <property type="entry name" value="Pept_M3A_M3B_dom"/>
</dbReference>
<dbReference type="EMBL" id="JAVXUP010000047">
    <property type="protein sequence ID" value="KAK3040797.1"/>
    <property type="molecule type" value="Genomic_DNA"/>
</dbReference>
<dbReference type="GO" id="GO:0005737">
    <property type="term" value="C:cytoplasm"/>
    <property type="evidence" value="ECO:0007669"/>
    <property type="project" value="UniProtKB-SubCell"/>
</dbReference>
<dbReference type="InterPro" id="IPR024077">
    <property type="entry name" value="Neurolysin/TOP_dom2"/>
</dbReference>
<dbReference type="Proteomes" id="UP001188597">
    <property type="component" value="Unassembled WGS sequence"/>
</dbReference>
<evidence type="ECO:0000256" key="9">
    <source>
        <dbReference type="RuleBase" id="RU003435"/>
    </source>
</evidence>
<evidence type="ECO:0000256" key="3">
    <source>
        <dbReference type="ARBA" id="ARBA00022490"/>
    </source>
</evidence>
<name>A0AA88X6E5_9ASTE</name>
<feature type="domain" description="Peptidase M3A/M3B catalytic" evidence="11">
    <location>
        <begin position="254"/>
        <end position="689"/>
    </location>
</feature>
<protein>
    <recommendedName>
        <fullName evidence="11">Peptidase M3A/M3B catalytic domain-containing protein</fullName>
    </recommendedName>
</protein>
<dbReference type="Gene3D" id="1.20.1050.40">
    <property type="entry name" value="Endopeptidase. Chain P, domain 1"/>
    <property type="match status" value="1"/>
</dbReference>
<comment type="cofactor">
    <cofactor evidence="9">
        <name>Zn(2+)</name>
        <dbReference type="ChEBI" id="CHEBI:29105"/>
    </cofactor>
    <text evidence="9">Binds 1 zinc ion.</text>
</comment>
<dbReference type="Gene3D" id="1.10.1370.10">
    <property type="entry name" value="Neurolysin, domain 3"/>
    <property type="match status" value="1"/>
</dbReference>
<gene>
    <name evidence="12" type="ORF">RJ639_029141</name>
</gene>
<dbReference type="PANTHER" id="PTHR11804:SF82">
    <property type="entry name" value="THIMET OLIGOPEPTIDASE-RELATED"/>
    <property type="match status" value="1"/>
</dbReference>
<dbReference type="InterPro" id="IPR024080">
    <property type="entry name" value="Neurolysin/TOP_N"/>
</dbReference>
<dbReference type="GO" id="GO:0006508">
    <property type="term" value="P:proteolysis"/>
    <property type="evidence" value="ECO:0007669"/>
    <property type="project" value="UniProtKB-KW"/>
</dbReference>
<evidence type="ECO:0000313" key="12">
    <source>
        <dbReference type="EMBL" id="KAK3040797.1"/>
    </source>
</evidence>
<keyword evidence="8 9" id="KW-0482">Metalloprotease</keyword>
<evidence type="ECO:0000259" key="11">
    <source>
        <dbReference type="Pfam" id="PF01432"/>
    </source>
</evidence>
<dbReference type="AlphaFoldDB" id="A0AA88X6E5"/>
<dbReference type="FunFam" id="1.20.1050.40:FF:000001">
    <property type="entry name" value="Thimet oligopeptidase 1"/>
    <property type="match status" value="1"/>
</dbReference>
<comment type="caution">
    <text evidence="12">The sequence shown here is derived from an EMBL/GenBank/DDBJ whole genome shotgun (WGS) entry which is preliminary data.</text>
</comment>
<dbReference type="InterPro" id="IPR024079">
    <property type="entry name" value="MetalloPept_cat_dom_sf"/>
</dbReference>
<keyword evidence="3" id="KW-0963">Cytoplasm</keyword>
<keyword evidence="4 9" id="KW-0645">Protease</keyword>
<dbReference type="GO" id="GO:0006518">
    <property type="term" value="P:peptide metabolic process"/>
    <property type="evidence" value="ECO:0007669"/>
    <property type="project" value="TreeGrafter"/>
</dbReference>
<comment type="similarity">
    <text evidence="2 9">Belongs to the peptidase M3 family.</text>
</comment>
<evidence type="ECO:0000256" key="6">
    <source>
        <dbReference type="ARBA" id="ARBA00022801"/>
    </source>
</evidence>
<keyword evidence="7 9" id="KW-0862">Zinc</keyword>
<proteinExistence type="inferred from homology"/>
<keyword evidence="6 9" id="KW-0378">Hydrolase</keyword>
<comment type="subcellular location">
    <subcellularLocation>
        <location evidence="1">Cytoplasm</location>
    </subcellularLocation>
</comment>
<evidence type="ECO:0000256" key="8">
    <source>
        <dbReference type="ARBA" id="ARBA00023049"/>
    </source>
</evidence>
<keyword evidence="10" id="KW-0175">Coiled coil</keyword>
<evidence type="ECO:0000256" key="2">
    <source>
        <dbReference type="ARBA" id="ARBA00006040"/>
    </source>
</evidence>
<dbReference type="Pfam" id="PF01432">
    <property type="entry name" value="Peptidase_M3"/>
    <property type="match status" value="1"/>
</dbReference>
<keyword evidence="5 9" id="KW-0479">Metal-binding</keyword>
<dbReference type="CDD" id="cd06455">
    <property type="entry name" value="M3A_TOP"/>
    <property type="match status" value="1"/>
</dbReference>
<feature type="coiled-coil region" evidence="10">
    <location>
        <begin position="177"/>
        <end position="204"/>
    </location>
</feature>
<evidence type="ECO:0000256" key="5">
    <source>
        <dbReference type="ARBA" id="ARBA00022723"/>
    </source>
</evidence>
<dbReference type="GO" id="GO:0004222">
    <property type="term" value="F:metalloendopeptidase activity"/>
    <property type="evidence" value="ECO:0007669"/>
    <property type="project" value="InterPro"/>
</dbReference>